<keyword evidence="9" id="KW-1185">Reference proteome</keyword>
<keyword evidence="4 6" id="KW-0732">Signal</keyword>
<evidence type="ECO:0000313" key="9">
    <source>
        <dbReference type="Proteomes" id="UP000526892"/>
    </source>
</evidence>
<evidence type="ECO:0000259" key="7">
    <source>
        <dbReference type="Pfam" id="PF13505"/>
    </source>
</evidence>
<proteinExistence type="predicted"/>
<dbReference type="InterPro" id="IPR006315">
    <property type="entry name" value="OM_autotransptr_brl_dom"/>
</dbReference>
<dbReference type="Gene3D" id="2.40.160.20">
    <property type="match status" value="1"/>
</dbReference>
<dbReference type="InterPro" id="IPR027385">
    <property type="entry name" value="Beta-barrel_OMP"/>
</dbReference>
<dbReference type="EMBL" id="JACCDE010000003">
    <property type="protein sequence ID" value="NYS76826.1"/>
    <property type="molecule type" value="Genomic_DNA"/>
</dbReference>
<comment type="subcellular location">
    <subcellularLocation>
        <location evidence="1">Cell outer membrane</location>
        <topology evidence="1">Multi-pass membrane protein</topology>
    </subcellularLocation>
</comment>
<reference evidence="8 9" key="1">
    <citation type="journal article" date="2003" name="Extremophiles">
        <title>Halomonas glaciei sp. nov. isolated from fast ice of Adelie Land, Antarctica.</title>
        <authorList>
            <person name="Reddy G.S."/>
            <person name="Raghavan P.U."/>
            <person name="Sarita N.B."/>
            <person name="Prakash J.S."/>
            <person name="Nagesh N."/>
            <person name="Delille D."/>
            <person name="Shivaji S."/>
        </authorList>
    </citation>
    <scope>NUCLEOTIDE SEQUENCE [LARGE SCALE GENOMIC DNA]</scope>
    <source>
        <strain evidence="8 9">DD39</strain>
    </source>
</reference>
<accession>A0A7Z0LQR0</accession>
<dbReference type="PANTHER" id="PTHR35892">
    <property type="entry name" value="OUTER MEMBRANE PROTEIN PAGN-RELATED"/>
    <property type="match status" value="1"/>
</dbReference>
<dbReference type="SUPFAM" id="SSF56925">
    <property type="entry name" value="OMPA-like"/>
    <property type="match status" value="1"/>
</dbReference>
<evidence type="ECO:0000256" key="5">
    <source>
        <dbReference type="ARBA" id="ARBA00023136"/>
    </source>
</evidence>
<protein>
    <submittedName>
        <fullName evidence="8">Porin family protein</fullName>
    </submittedName>
</protein>
<dbReference type="Pfam" id="PF13505">
    <property type="entry name" value="OMP_b-brl"/>
    <property type="match status" value="1"/>
</dbReference>
<evidence type="ECO:0000313" key="8">
    <source>
        <dbReference type="EMBL" id="NYS76826.1"/>
    </source>
</evidence>
<dbReference type="RefSeq" id="WP_179915204.1">
    <property type="nucleotide sequence ID" value="NZ_JACCDE010000003.1"/>
</dbReference>
<dbReference type="InterPro" id="IPR051723">
    <property type="entry name" value="Bact_OM_Invasion-Related"/>
</dbReference>
<dbReference type="PANTHER" id="PTHR35892:SF2">
    <property type="entry name" value="OUTER MEMBRANE PROTEIN PAGN"/>
    <property type="match status" value="1"/>
</dbReference>
<evidence type="ECO:0000256" key="6">
    <source>
        <dbReference type="SAM" id="SignalP"/>
    </source>
</evidence>
<dbReference type="AlphaFoldDB" id="A0A7Z0LQR0"/>
<evidence type="ECO:0000256" key="3">
    <source>
        <dbReference type="ARBA" id="ARBA00022692"/>
    </source>
</evidence>
<feature type="chain" id="PRO_5030679741" evidence="6">
    <location>
        <begin position="24"/>
        <end position="178"/>
    </location>
</feature>
<evidence type="ECO:0000256" key="1">
    <source>
        <dbReference type="ARBA" id="ARBA00004571"/>
    </source>
</evidence>
<organism evidence="8 9">
    <name type="scientific">Vreelandella glaciei</name>
    <dbReference type="NCBI Taxonomy" id="186761"/>
    <lineage>
        <taxon>Bacteria</taxon>
        <taxon>Pseudomonadati</taxon>
        <taxon>Pseudomonadota</taxon>
        <taxon>Gammaproteobacteria</taxon>
        <taxon>Oceanospirillales</taxon>
        <taxon>Halomonadaceae</taxon>
        <taxon>Vreelandella</taxon>
    </lineage>
</organism>
<feature type="domain" description="Outer membrane protein beta-barrel" evidence="7">
    <location>
        <begin position="10"/>
        <end position="178"/>
    </location>
</feature>
<dbReference type="GO" id="GO:0009279">
    <property type="term" value="C:cell outer membrane"/>
    <property type="evidence" value="ECO:0007669"/>
    <property type="project" value="UniProtKB-SubCell"/>
</dbReference>
<dbReference type="NCBIfam" id="TIGR01414">
    <property type="entry name" value="autotrans_barl"/>
    <property type="match status" value="1"/>
</dbReference>
<keyword evidence="5" id="KW-0472">Membrane</keyword>
<evidence type="ECO:0000256" key="4">
    <source>
        <dbReference type="ARBA" id="ARBA00022729"/>
    </source>
</evidence>
<dbReference type="InterPro" id="IPR011250">
    <property type="entry name" value="OMP/PagP_B-barrel"/>
</dbReference>
<comment type="caution">
    <text evidence="8">The sequence shown here is derived from an EMBL/GenBank/DDBJ whole genome shotgun (WGS) entry which is preliminary data.</text>
</comment>
<keyword evidence="2" id="KW-1134">Transmembrane beta strand</keyword>
<gene>
    <name evidence="8" type="ORF">HZS80_03655</name>
</gene>
<dbReference type="Proteomes" id="UP000526892">
    <property type="component" value="Unassembled WGS sequence"/>
</dbReference>
<keyword evidence="3" id="KW-0812">Transmembrane</keyword>
<name>A0A7Z0LQR0_9GAMM</name>
<sequence length="178" mass="18790">MKKHLSIAIAAATFTLATTSAVANSAGSGYVGALASHYTYDVEGVDDINPTGLTLRGGYFLTDNVAVEGRLGTGLSEDTVSGTNVDAELDQLMGVYVTGYLPVNEVFSFYGLLGFSYAEATLSNRFTSISDDDDGFSYGAGVQVNFTPQVSGQLEYVSYLDKSDYSLSAASIGLSYHF</sequence>
<evidence type="ECO:0000256" key="2">
    <source>
        <dbReference type="ARBA" id="ARBA00022452"/>
    </source>
</evidence>
<feature type="signal peptide" evidence="6">
    <location>
        <begin position="1"/>
        <end position="23"/>
    </location>
</feature>